<evidence type="ECO:0000256" key="1">
    <source>
        <dbReference type="SAM" id="MobiDB-lite"/>
    </source>
</evidence>
<gene>
    <name evidence="2" type="ORF">FRZ61_31600</name>
</gene>
<feature type="compositionally biased region" description="Basic and acidic residues" evidence="1">
    <location>
        <begin position="7"/>
        <end position="23"/>
    </location>
</feature>
<dbReference type="EMBL" id="CP042582">
    <property type="protein sequence ID" value="QEX23224.1"/>
    <property type="molecule type" value="Genomic_DNA"/>
</dbReference>
<evidence type="ECO:0000313" key="3">
    <source>
        <dbReference type="Proteomes" id="UP000325797"/>
    </source>
</evidence>
<dbReference type="Proteomes" id="UP000325797">
    <property type="component" value="Chromosome"/>
</dbReference>
<dbReference type="KEGG" id="hadh:FRZ61_31600"/>
<sequence>MSTPASPHEDRQAGAGPDRDRRRAISLSQGAAWKALISQYIETMLPKGDPPCAAAMQIMSAGSFPSTLVSSAIKAKIGAAARQSPSARLKERARGPVAVTTLMAWFPS</sequence>
<reference evidence="2 3" key="1">
    <citation type="submission" date="2019-08" db="EMBL/GenBank/DDBJ databases">
        <title>Hyperibacter terrae gen. nov., sp. nov. and Hyperibacter viscosus sp. nov., two new members in the family Rhodospirillaceae isolated from the rhizosphere of Hypericum perforatum.</title>
        <authorList>
            <person name="Noviana Z."/>
        </authorList>
    </citation>
    <scope>NUCLEOTIDE SEQUENCE [LARGE SCALE GENOMIC DNA]</scope>
    <source>
        <strain evidence="2 3">R5959</strain>
    </source>
</reference>
<name>A0A5J6N1Q3_9PROT</name>
<proteinExistence type="predicted"/>
<feature type="region of interest" description="Disordered" evidence="1">
    <location>
        <begin position="1"/>
        <end position="24"/>
    </location>
</feature>
<protein>
    <submittedName>
        <fullName evidence="2">Uncharacterized protein</fullName>
    </submittedName>
</protein>
<dbReference type="AlphaFoldDB" id="A0A5J6N1Q3"/>
<organism evidence="2 3">
    <name type="scientific">Hypericibacter adhaerens</name>
    <dbReference type="NCBI Taxonomy" id="2602016"/>
    <lineage>
        <taxon>Bacteria</taxon>
        <taxon>Pseudomonadati</taxon>
        <taxon>Pseudomonadota</taxon>
        <taxon>Alphaproteobacteria</taxon>
        <taxon>Rhodospirillales</taxon>
        <taxon>Dongiaceae</taxon>
        <taxon>Hypericibacter</taxon>
    </lineage>
</organism>
<accession>A0A5J6N1Q3</accession>
<evidence type="ECO:0000313" key="2">
    <source>
        <dbReference type="EMBL" id="QEX23224.1"/>
    </source>
</evidence>
<keyword evidence="3" id="KW-1185">Reference proteome</keyword>